<proteinExistence type="predicted"/>
<dbReference type="OrthoDB" id="686198at2759"/>
<keyword evidence="2" id="KW-1185">Reference proteome</keyword>
<evidence type="ECO:0000313" key="1">
    <source>
        <dbReference type="EMBL" id="KAE7997690.1"/>
    </source>
</evidence>
<dbReference type="EMBL" id="CM017321">
    <property type="protein sequence ID" value="KAE7997690.1"/>
    <property type="molecule type" value="Genomic_DNA"/>
</dbReference>
<sequence>MSRAISILDEIAPDLDDERYLKAFERFRDENIHNDFMSLALTRKKAWVASL</sequence>
<gene>
    <name evidence="1" type="ORF">FH972_002300</name>
</gene>
<dbReference type="AlphaFoldDB" id="A0A5N6QHR4"/>
<accession>A0A5N6QHR4</accession>
<protein>
    <submittedName>
        <fullName evidence="1">Uncharacterized protein</fullName>
    </submittedName>
</protein>
<dbReference type="Proteomes" id="UP000327013">
    <property type="component" value="Chromosome 1"/>
</dbReference>
<organism evidence="1 2">
    <name type="scientific">Carpinus fangiana</name>
    <dbReference type="NCBI Taxonomy" id="176857"/>
    <lineage>
        <taxon>Eukaryota</taxon>
        <taxon>Viridiplantae</taxon>
        <taxon>Streptophyta</taxon>
        <taxon>Embryophyta</taxon>
        <taxon>Tracheophyta</taxon>
        <taxon>Spermatophyta</taxon>
        <taxon>Magnoliopsida</taxon>
        <taxon>eudicotyledons</taxon>
        <taxon>Gunneridae</taxon>
        <taxon>Pentapetalae</taxon>
        <taxon>rosids</taxon>
        <taxon>fabids</taxon>
        <taxon>Fagales</taxon>
        <taxon>Betulaceae</taxon>
        <taxon>Carpinus</taxon>
    </lineage>
</organism>
<name>A0A5N6QHR4_9ROSI</name>
<evidence type="ECO:0000313" key="2">
    <source>
        <dbReference type="Proteomes" id="UP000327013"/>
    </source>
</evidence>
<reference evidence="1 2" key="1">
    <citation type="submission" date="2019-06" db="EMBL/GenBank/DDBJ databases">
        <title>A chromosomal-level reference genome of Carpinus fangiana (Coryloideae, Betulaceae).</title>
        <authorList>
            <person name="Yang X."/>
            <person name="Wang Z."/>
            <person name="Zhang L."/>
            <person name="Hao G."/>
            <person name="Liu J."/>
            <person name="Yang Y."/>
        </authorList>
    </citation>
    <scope>NUCLEOTIDE SEQUENCE [LARGE SCALE GENOMIC DNA]</scope>
    <source>
        <strain evidence="1">Cfa_2016G</strain>
        <tissue evidence="1">Leaf</tissue>
    </source>
</reference>